<dbReference type="EMBL" id="JAGGLG010000031">
    <property type="protein sequence ID" value="MBP2019582.1"/>
    <property type="molecule type" value="Genomic_DNA"/>
</dbReference>
<feature type="compositionally biased region" description="Polar residues" evidence="1">
    <location>
        <begin position="35"/>
        <end position="46"/>
    </location>
</feature>
<comment type="caution">
    <text evidence="2">The sequence shown here is derived from an EMBL/GenBank/DDBJ whole genome shotgun (WGS) entry which is preliminary data.</text>
</comment>
<keyword evidence="3" id="KW-1185">Reference proteome</keyword>
<evidence type="ECO:0000313" key="3">
    <source>
        <dbReference type="Proteomes" id="UP001519289"/>
    </source>
</evidence>
<protein>
    <submittedName>
        <fullName evidence="2">Uncharacterized protein</fullName>
    </submittedName>
</protein>
<feature type="region of interest" description="Disordered" evidence="1">
    <location>
        <begin position="34"/>
        <end position="58"/>
    </location>
</feature>
<dbReference type="Proteomes" id="UP001519289">
    <property type="component" value="Unassembled WGS sequence"/>
</dbReference>
<feature type="compositionally biased region" description="Low complexity" evidence="1">
    <location>
        <begin position="47"/>
        <end position="58"/>
    </location>
</feature>
<proteinExistence type="predicted"/>
<evidence type="ECO:0000313" key="2">
    <source>
        <dbReference type="EMBL" id="MBP2019582.1"/>
    </source>
</evidence>
<accession>A0ABS4JVK3</accession>
<reference evidence="2 3" key="1">
    <citation type="submission" date="2021-03" db="EMBL/GenBank/DDBJ databases">
        <title>Genomic Encyclopedia of Type Strains, Phase IV (KMG-IV): sequencing the most valuable type-strain genomes for metagenomic binning, comparative biology and taxonomic classification.</title>
        <authorList>
            <person name="Goeker M."/>
        </authorList>
    </citation>
    <scope>NUCLEOTIDE SEQUENCE [LARGE SCALE GENOMIC DNA]</scope>
    <source>
        <strain evidence="2 3">DSM 27138</strain>
    </source>
</reference>
<evidence type="ECO:0000256" key="1">
    <source>
        <dbReference type="SAM" id="MobiDB-lite"/>
    </source>
</evidence>
<name>A0ABS4JVK3_9FIRM</name>
<sequence length="58" mass="6369">MELLIFVALLSIVLFAPTPVEERRRELQEELVMGSRTSWTGCSQQTRPAPAGGPERGG</sequence>
<organism evidence="2 3">
    <name type="scientific">Symbiobacterium terraclitae</name>
    <dbReference type="NCBI Taxonomy" id="557451"/>
    <lineage>
        <taxon>Bacteria</taxon>
        <taxon>Bacillati</taxon>
        <taxon>Bacillota</taxon>
        <taxon>Clostridia</taxon>
        <taxon>Eubacteriales</taxon>
        <taxon>Symbiobacteriaceae</taxon>
        <taxon>Symbiobacterium</taxon>
    </lineage>
</organism>
<dbReference type="RefSeq" id="WP_209467688.1">
    <property type="nucleotide sequence ID" value="NZ_JAGGLG010000031.1"/>
</dbReference>
<gene>
    <name evidence="2" type="ORF">J2Z79_003024</name>
</gene>